<dbReference type="AlphaFoldDB" id="A0A2N0ZHP8"/>
<dbReference type="PANTHER" id="PTHR43441">
    <property type="entry name" value="RIBOSOMAL-PROTEIN-SERINE ACETYLTRANSFERASE"/>
    <property type="match status" value="1"/>
</dbReference>
<dbReference type="PROSITE" id="PS51186">
    <property type="entry name" value="GNAT"/>
    <property type="match status" value="1"/>
</dbReference>
<proteinExistence type="predicted"/>
<dbReference type="GO" id="GO:1990189">
    <property type="term" value="F:protein N-terminal-serine acetyltransferase activity"/>
    <property type="evidence" value="ECO:0007669"/>
    <property type="project" value="TreeGrafter"/>
</dbReference>
<sequence>MFKYKVDKAITLKQLQLSHTNEFYYLIENNRSLFREWLPWIDYATSIQRSYEIIQGWLHLAAENTGLNAGIFYQKKLVGSLSLHAFDWTNKNVSIGYFLDEQFQGNGIVIKSVNSITKYALTNLNMHRVEIRCAVNNKKSCAIPEKLGFTKEGIIRDGELIHGKFHDLYLYSMLSNNL</sequence>
<dbReference type="Proteomes" id="UP000233343">
    <property type="component" value="Unassembled WGS sequence"/>
</dbReference>
<reference evidence="2 3" key="1">
    <citation type="journal article" date="2010" name="Int. J. Syst. Evol. Microbiol.">
        <title>Bacillus horneckiae sp. nov., isolated from a spacecraft-assembly clean room.</title>
        <authorList>
            <person name="Vaishampayan P."/>
            <person name="Probst A."/>
            <person name="Krishnamurthi S."/>
            <person name="Ghosh S."/>
            <person name="Osman S."/>
            <person name="McDowall A."/>
            <person name="Ruckmani A."/>
            <person name="Mayilraj S."/>
            <person name="Venkateswaran K."/>
        </authorList>
    </citation>
    <scope>NUCLEOTIDE SEQUENCE [LARGE SCALE GENOMIC DNA]</scope>
    <source>
        <strain evidence="3">1PO1SC</strain>
    </source>
</reference>
<dbReference type="SUPFAM" id="SSF55729">
    <property type="entry name" value="Acyl-CoA N-acyltransferases (Nat)"/>
    <property type="match status" value="1"/>
</dbReference>
<dbReference type="InterPro" id="IPR016181">
    <property type="entry name" value="Acyl_CoA_acyltransferase"/>
</dbReference>
<dbReference type="Gene3D" id="3.40.630.30">
    <property type="match status" value="1"/>
</dbReference>
<organism evidence="2 3">
    <name type="scientific">Cytobacillus horneckiae</name>
    <dbReference type="NCBI Taxonomy" id="549687"/>
    <lineage>
        <taxon>Bacteria</taxon>
        <taxon>Bacillati</taxon>
        <taxon>Bacillota</taxon>
        <taxon>Bacilli</taxon>
        <taxon>Bacillales</taxon>
        <taxon>Bacillaceae</taxon>
        <taxon>Cytobacillus</taxon>
    </lineage>
</organism>
<evidence type="ECO:0000313" key="2">
    <source>
        <dbReference type="EMBL" id="PKG29020.1"/>
    </source>
</evidence>
<evidence type="ECO:0000259" key="1">
    <source>
        <dbReference type="PROSITE" id="PS51186"/>
    </source>
</evidence>
<dbReference type="GO" id="GO:0008999">
    <property type="term" value="F:protein-N-terminal-alanine acetyltransferase activity"/>
    <property type="evidence" value="ECO:0007669"/>
    <property type="project" value="TreeGrafter"/>
</dbReference>
<comment type="caution">
    <text evidence="2">The sequence shown here is derived from an EMBL/GenBank/DDBJ whole genome shotgun (WGS) entry which is preliminary data.</text>
</comment>
<gene>
    <name evidence="2" type="ORF">CWS20_10930</name>
</gene>
<feature type="domain" description="N-acetyltransferase" evidence="1">
    <location>
        <begin position="10"/>
        <end position="175"/>
    </location>
</feature>
<dbReference type="RefSeq" id="WP_066195759.1">
    <property type="nucleotide sequence ID" value="NZ_JAFDQP010000006.1"/>
</dbReference>
<dbReference type="InterPro" id="IPR000182">
    <property type="entry name" value="GNAT_dom"/>
</dbReference>
<dbReference type="InterPro" id="IPR051908">
    <property type="entry name" value="Ribosomal_N-acetyltransferase"/>
</dbReference>
<accession>A0A2N0ZHP8</accession>
<dbReference type="PANTHER" id="PTHR43441:SF12">
    <property type="entry name" value="RIBOSOMAL N-ACETYLTRANSFERASE YDAF-RELATED"/>
    <property type="match status" value="1"/>
</dbReference>
<keyword evidence="3" id="KW-1185">Reference proteome</keyword>
<keyword evidence="2" id="KW-0808">Transferase</keyword>
<dbReference type="EMBL" id="PISD01000020">
    <property type="protein sequence ID" value="PKG29020.1"/>
    <property type="molecule type" value="Genomic_DNA"/>
</dbReference>
<dbReference type="GO" id="GO:0005737">
    <property type="term" value="C:cytoplasm"/>
    <property type="evidence" value="ECO:0007669"/>
    <property type="project" value="TreeGrafter"/>
</dbReference>
<name>A0A2N0ZHP8_9BACI</name>
<dbReference type="Pfam" id="PF13302">
    <property type="entry name" value="Acetyltransf_3"/>
    <property type="match status" value="1"/>
</dbReference>
<protein>
    <submittedName>
        <fullName evidence="2">N-acetyltransferase</fullName>
    </submittedName>
</protein>
<evidence type="ECO:0000313" key="3">
    <source>
        <dbReference type="Proteomes" id="UP000233343"/>
    </source>
</evidence>